<evidence type="ECO:0000256" key="1">
    <source>
        <dbReference type="SAM" id="Coils"/>
    </source>
</evidence>
<name>A0ABV1MXI0_9BACI</name>
<evidence type="ECO:0000259" key="2">
    <source>
        <dbReference type="Pfam" id="PF25250"/>
    </source>
</evidence>
<dbReference type="NCBIfam" id="NF045793">
    <property type="entry name" value="BC_2427_fam"/>
    <property type="match status" value="1"/>
</dbReference>
<dbReference type="EMBL" id="JBEGDG010000010">
    <property type="protein sequence ID" value="MEQ6355953.1"/>
    <property type="molecule type" value="Genomic_DNA"/>
</dbReference>
<accession>A0ABV1MXI0</accession>
<reference evidence="3 4" key="1">
    <citation type="submission" date="2024-06" db="EMBL/GenBank/DDBJ databases">
        <title>Lysinibacillus zambalefons sp. nov., a Novel Firmicute Isolated from the Poon Bato Zambales Hyperalkaline Spring.</title>
        <authorList>
            <person name="Aja J.A."/>
            <person name="Lazaro J.E.H."/>
            <person name="Llorin L.D."/>
            <person name="Lim K.R."/>
            <person name="Teodosio J."/>
            <person name="Dalisay D.S."/>
        </authorList>
    </citation>
    <scope>NUCLEOTIDE SEQUENCE [LARGE SCALE GENOMIC DNA]</scope>
    <source>
        <strain evidence="3 4">M3</strain>
    </source>
</reference>
<protein>
    <submittedName>
        <fullName evidence="3">BC_2427 family protein</fullName>
    </submittedName>
</protein>
<evidence type="ECO:0000313" key="3">
    <source>
        <dbReference type="EMBL" id="MEQ6355953.1"/>
    </source>
</evidence>
<organism evidence="3 4">
    <name type="scientific">Lysinibacillus zambalensis</name>
    <dbReference type="NCBI Taxonomy" id="3160866"/>
    <lineage>
        <taxon>Bacteria</taxon>
        <taxon>Bacillati</taxon>
        <taxon>Bacillota</taxon>
        <taxon>Bacilli</taxon>
        <taxon>Bacillales</taxon>
        <taxon>Bacillaceae</taxon>
        <taxon>Lysinibacillus</taxon>
    </lineage>
</organism>
<dbReference type="InterPro" id="IPR057174">
    <property type="entry name" value="DUF7852"/>
</dbReference>
<comment type="caution">
    <text evidence="3">The sequence shown here is derived from an EMBL/GenBank/DDBJ whole genome shotgun (WGS) entry which is preliminary data.</text>
</comment>
<proteinExistence type="predicted"/>
<gene>
    <name evidence="3" type="ORF">ABNX05_15085</name>
</gene>
<evidence type="ECO:0000313" key="4">
    <source>
        <dbReference type="Proteomes" id="UP001478862"/>
    </source>
</evidence>
<keyword evidence="1" id="KW-0175">Coiled coil</keyword>
<dbReference type="Pfam" id="PF25250">
    <property type="entry name" value="DUF7852"/>
    <property type="match status" value="1"/>
</dbReference>
<feature type="coiled-coil region" evidence="1">
    <location>
        <begin position="124"/>
        <end position="186"/>
    </location>
</feature>
<keyword evidence="4" id="KW-1185">Reference proteome</keyword>
<dbReference type="RefSeq" id="WP_349660464.1">
    <property type="nucleotide sequence ID" value="NZ_JBEGDG010000010.1"/>
</dbReference>
<feature type="domain" description="DUF7852" evidence="2">
    <location>
        <begin position="235"/>
        <end position="475"/>
    </location>
</feature>
<dbReference type="Proteomes" id="UP001478862">
    <property type="component" value="Unassembled WGS sequence"/>
</dbReference>
<sequence>MKTPWINYTKMKEISSKQKVFINCNYQIKPKKKIDHTPQLDTTCDILYSLNADFINNDLAIEKDETSLATHLNPDSELLIPPEIDVENEMNDPLNKEEADDTSSVEEDLAAHLDSNGELHITSNVDVENEMNDLLNKEEAYETSPMEEEDLAAHLDPNSELHITSNVDVENEMNDLLNKEEAYETSPMEEEDLAAHLDPNSELHIASNVDVENDAEEMEKNNSTGDISVSTSSAQGQINSITKKSLISTHIEIDDFLHAPICGEVVKNTFDFLDLNNQLTPQLETKLFNTSTDYPEQPDCRLVHSKINEIIFLKKNDTYEKNKQTNNPSKSVVVPLHNTQSIKKGETNNHSYASDDVMHIRVPVVVGEYKIEICLEEFIQFDKGIVGIKDISNEVVLTNCRFVPSQFSRSLNNGTCTALKGKLFIEGFINQNIEYTTFQTTNAVSAQDESLIHSNQLCQNIVLELIIHMLQVQKIRIRYDSQ</sequence>